<keyword evidence="3" id="KW-1185">Reference proteome</keyword>
<dbReference type="AlphaFoldDB" id="A0A9P6E468"/>
<dbReference type="EMBL" id="MU157957">
    <property type="protein sequence ID" value="KAF9522187.1"/>
    <property type="molecule type" value="Genomic_DNA"/>
</dbReference>
<dbReference type="Proteomes" id="UP000807306">
    <property type="component" value="Unassembled WGS sequence"/>
</dbReference>
<protein>
    <submittedName>
        <fullName evidence="2">Uncharacterized protein</fullName>
    </submittedName>
</protein>
<gene>
    <name evidence="2" type="ORF">CPB83DRAFT_899862</name>
</gene>
<comment type="caution">
    <text evidence="2">The sequence shown here is derived from an EMBL/GenBank/DDBJ whole genome shotgun (WGS) entry which is preliminary data.</text>
</comment>
<feature type="region of interest" description="Disordered" evidence="1">
    <location>
        <begin position="224"/>
        <end position="252"/>
    </location>
</feature>
<name>A0A9P6E468_9AGAR</name>
<proteinExistence type="predicted"/>
<accession>A0A9P6E468</accession>
<evidence type="ECO:0000313" key="3">
    <source>
        <dbReference type="Proteomes" id="UP000807306"/>
    </source>
</evidence>
<evidence type="ECO:0000256" key="1">
    <source>
        <dbReference type="SAM" id="MobiDB-lite"/>
    </source>
</evidence>
<feature type="compositionally biased region" description="Acidic residues" evidence="1">
    <location>
        <begin position="233"/>
        <end position="252"/>
    </location>
</feature>
<feature type="region of interest" description="Disordered" evidence="1">
    <location>
        <begin position="1"/>
        <end position="56"/>
    </location>
</feature>
<sequence>MASNSVPVVEKRPPRKLWNTQPPLPEHMSSSRAPSNAMAVDQTPKKKTINKDKKTPAGLSEIKARLATASIDDLILSGVSSEDSASETMALVLVMLKRLLSGQQQLEYQVTKTHRVLTRVETDCRLLLNSSIELERRHNDIANRLAEYDPPMTLAKMHLREATVAHGELFHEWIAESGRQFGDWKVSMADAIDNRMSALRDSFQLDQQIVQNRLDELTTVISRHVNAHADPPVSDEEDPQEGDENEDETKEG</sequence>
<evidence type="ECO:0000313" key="2">
    <source>
        <dbReference type="EMBL" id="KAF9522187.1"/>
    </source>
</evidence>
<organism evidence="2 3">
    <name type="scientific">Crepidotus variabilis</name>
    <dbReference type="NCBI Taxonomy" id="179855"/>
    <lineage>
        <taxon>Eukaryota</taxon>
        <taxon>Fungi</taxon>
        <taxon>Dikarya</taxon>
        <taxon>Basidiomycota</taxon>
        <taxon>Agaricomycotina</taxon>
        <taxon>Agaricomycetes</taxon>
        <taxon>Agaricomycetidae</taxon>
        <taxon>Agaricales</taxon>
        <taxon>Agaricineae</taxon>
        <taxon>Crepidotaceae</taxon>
        <taxon>Crepidotus</taxon>
    </lineage>
</organism>
<reference evidence="2" key="1">
    <citation type="submission" date="2020-11" db="EMBL/GenBank/DDBJ databases">
        <authorList>
            <consortium name="DOE Joint Genome Institute"/>
            <person name="Ahrendt S."/>
            <person name="Riley R."/>
            <person name="Andreopoulos W."/>
            <person name="Labutti K."/>
            <person name="Pangilinan J."/>
            <person name="Ruiz-Duenas F.J."/>
            <person name="Barrasa J.M."/>
            <person name="Sanchez-Garcia M."/>
            <person name="Camarero S."/>
            <person name="Miyauchi S."/>
            <person name="Serrano A."/>
            <person name="Linde D."/>
            <person name="Babiker R."/>
            <person name="Drula E."/>
            <person name="Ayuso-Fernandez I."/>
            <person name="Pacheco R."/>
            <person name="Padilla G."/>
            <person name="Ferreira P."/>
            <person name="Barriuso J."/>
            <person name="Kellner H."/>
            <person name="Castanera R."/>
            <person name="Alfaro M."/>
            <person name="Ramirez L."/>
            <person name="Pisabarro A.G."/>
            <person name="Kuo A."/>
            <person name="Tritt A."/>
            <person name="Lipzen A."/>
            <person name="He G."/>
            <person name="Yan M."/>
            <person name="Ng V."/>
            <person name="Cullen D."/>
            <person name="Martin F."/>
            <person name="Rosso M.-N."/>
            <person name="Henrissat B."/>
            <person name="Hibbett D."/>
            <person name="Martinez A.T."/>
            <person name="Grigoriev I.V."/>
        </authorList>
    </citation>
    <scope>NUCLEOTIDE SEQUENCE</scope>
    <source>
        <strain evidence="2">CBS 506.95</strain>
    </source>
</reference>